<dbReference type="Pfam" id="PF03780">
    <property type="entry name" value="Asp23"/>
    <property type="match status" value="1"/>
</dbReference>
<evidence type="ECO:0000313" key="2">
    <source>
        <dbReference type="EMBL" id="MEQ2441492.1"/>
    </source>
</evidence>
<proteinExistence type="inferred from homology"/>
<comment type="caution">
    <text evidence="2">The sequence shown here is derived from an EMBL/GenBank/DDBJ whole genome shotgun (WGS) entry which is preliminary data.</text>
</comment>
<protein>
    <submittedName>
        <fullName evidence="2">Asp23/Gls24 family envelope stress response protein</fullName>
    </submittedName>
</protein>
<gene>
    <name evidence="2" type="ORF">WMO26_11700</name>
</gene>
<dbReference type="Proteomes" id="UP001489509">
    <property type="component" value="Unassembled WGS sequence"/>
</dbReference>
<accession>A0ABV1E2I1</accession>
<evidence type="ECO:0000256" key="1">
    <source>
        <dbReference type="ARBA" id="ARBA00005721"/>
    </source>
</evidence>
<sequence>MIKTENPLGTVEISEEYFAKLIGDAASSCYGVAQMSTIGAMQGVKAMIKREFPDKGVRIKEEPEGLVIDLHIVVTYGVNIAAITKSIVHKVRYVVEDVTGFGVKKVNVYVDSLKT</sequence>
<comment type="similarity">
    <text evidence="1">Belongs to the asp23 family.</text>
</comment>
<organism evidence="2 3">
    <name type="scientific">Solibaculum intestinale</name>
    <dbReference type="NCBI Taxonomy" id="3133165"/>
    <lineage>
        <taxon>Bacteria</taxon>
        <taxon>Bacillati</taxon>
        <taxon>Bacillota</taxon>
        <taxon>Clostridia</taxon>
        <taxon>Eubacteriales</taxon>
        <taxon>Oscillospiraceae</taxon>
        <taxon>Solibaculum</taxon>
    </lineage>
</organism>
<keyword evidence="3" id="KW-1185">Reference proteome</keyword>
<dbReference type="PANTHER" id="PTHR34297">
    <property type="entry name" value="HYPOTHETICAL CYTOSOLIC PROTEIN-RELATED"/>
    <property type="match status" value="1"/>
</dbReference>
<dbReference type="RefSeq" id="WP_349220606.1">
    <property type="nucleotide sequence ID" value="NZ_JBBMFD010000027.1"/>
</dbReference>
<name>A0ABV1E2I1_9FIRM</name>
<dbReference type="EMBL" id="JBBMFD010000027">
    <property type="protein sequence ID" value="MEQ2441492.1"/>
    <property type="molecule type" value="Genomic_DNA"/>
</dbReference>
<evidence type="ECO:0000313" key="3">
    <source>
        <dbReference type="Proteomes" id="UP001489509"/>
    </source>
</evidence>
<dbReference type="PANTHER" id="PTHR34297:SF2">
    <property type="entry name" value="ASP23_GLS24 FAMILY ENVELOPE STRESS RESPONSE PROTEIN"/>
    <property type="match status" value="1"/>
</dbReference>
<reference evidence="2 3" key="1">
    <citation type="submission" date="2024-03" db="EMBL/GenBank/DDBJ databases">
        <title>Human intestinal bacterial collection.</title>
        <authorList>
            <person name="Pauvert C."/>
            <person name="Hitch T.C.A."/>
            <person name="Clavel T."/>
        </authorList>
    </citation>
    <scope>NUCLEOTIDE SEQUENCE [LARGE SCALE GENOMIC DNA]</scope>
    <source>
        <strain evidence="2 3">CLA-JM-H44</strain>
    </source>
</reference>
<dbReference type="InterPro" id="IPR005531">
    <property type="entry name" value="Asp23"/>
</dbReference>